<reference evidence="2" key="2">
    <citation type="submission" date="2015-01" db="EMBL/GenBank/DDBJ databases">
        <title>Evolutionary Origins and Diversification of the Mycorrhizal Mutualists.</title>
        <authorList>
            <consortium name="DOE Joint Genome Institute"/>
            <consortium name="Mycorrhizal Genomics Consortium"/>
            <person name="Kohler A."/>
            <person name="Kuo A."/>
            <person name="Nagy L.G."/>
            <person name="Floudas D."/>
            <person name="Copeland A."/>
            <person name="Barry K.W."/>
            <person name="Cichocki N."/>
            <person name="Veneault-Fourrey C."/>
            <person name="LaButti K."/>
            <person name="Lindquist E.A."/>
            <person name="Lipzen A."/>
            <person name="Lundell T."/>
            <person name="Morin E."/>
            <person name="Murat C."/>
            <person name="Riley R."/>
            <person name="Ohm R."/>
            <person name="Sun H."/>
            <person name="Tunlid A."/>
            <person name="Henrissat B."/>
            <person name="Grigoriev I.V."/>
            <person name="Hibbett D.S."/>
            <person name="Martin F."/>
        </authorList>
    </citation>
    <scope>NUCLEOTIDE SEQUENCE [LARGE SCALE GENOMIC DNA]</scope>
    <source>
        <strain evidence="2">F 1598</strain>
    </source>
</reference>
<protein>
    <submittedName>
        <fullName evidence="1">Uncharacterized protein</fullName>
    </submittedName>
</protein>
<dbReference type="AlphaFoldDB" id="A0A0C3BUS5"/>
<name>A0A0C3BUS5_PILCF</name>
<dbReference type="EMBL" id="KN832973">
    <property type="protein sequence ID" value="KIM90303.1"/>
    <property type="molecule type" value="Genomic_DNA"/>
</dbReference>
<proteinExistence type="predicted"/>
<reference evidence="1 2" key="1">
    <citation type="submission" date="2014-04" db="EMBL/GenBank/DDBJ databases">
        <authorList>
            <consortium name="DOE Joint Genome Institute"/>
            <person name="Kuo A."/>
            <person name="Tarkka M."/>
            <person name="Buscot F."/>
            <person name="Kohler A."/>
            <person name="Nagy L.G."/>
            <person name="Floudas D."/>
            <person name="Copeland A."/>
            <person name="Barry K.W."/>
            <person name="Cichocki N."/>
            <person name="Veneault-Fourrey C."/>
            <person name="LaButti K."/>
            <person name="Lindquist E.A."/>
            <person name="Lipzen A."/>
            <person name="Lundell T."/>
            <person name="Morin E."/>
            <person name="Murat C."/>
            <person name="Sun H."/>
            <person name="Tunlid A."/>
            <person name="Henrissat B."/>
            <person name="Grigoriev I.V."/>
            <person name="Hibbett D.S."/>
            <person name="Martin F."/>
            <person name="Nordberg H.P."/>
            <person name="Cantor M.N."/>
            <person name="Hua S.X."/>
        </authorList>
    </citation>
    <scope>NUCLEOTIDE SEQUENCE [LARGE SCALE GENOMIC DNA]</scope>
    <source>
        <strain evidence="1 2">F 1598</strain>
    </source>
</reference>
<dbReference type="Proteomes" id="UP000054166">
    <property type="component" value="Unassembled WGS sequence"/>
</dbReference>
<keyword evidence="2" id="KW-1185">Reference proteome</keyword>
<evidence type="ECO:0000313" key="1">
    <source>
        <dbReference type="EMBL" id="KIM90303.1"/>
    </source>
</evidence>
<organism evidence="1 2">
    <name type="scientific">Piloderma croceum (strain F 1598)</name>
    <dbReference type="NCBI Taxonomy" id="765440"/>
    <lineage>
        <taxon>Eukaryota</taxon>
        <taxon>Fungi</taxon>
        <taxon>Dikarya</taxon>
        <taxon>Basidiomycota</taxon>
        <taxon>Agaricomycotina</taxon>
        <taxon>Agaricomycetes</taxon>
        <taxon>Agaricomycetidae</taxon>
        <taxon>Atheliales</taxon>
        <taxon>Atheliaceae</taxon>
        <taxon>Piloderma</taxon>
    </lineage>
</organism>
<dbReference type="HOGENOM" id="CLU_2574685_0_0_1"/>
<accession>A0A0C3BUS5</accession>
<dbReference type="InParanoid" id="A0A0C3BUS5"/>
<sequence>MVSRVVLVVRQFEIFVVSWAFVQVLPIRVGSQVACTRQRREEKMFRSTLTTYRTGHLIDNQQISTATGPAVVVGGFFLCDS</sequence>
<gene>
    <name evidence="1" type="ORF">PILCRDRAFT_179340</name>
</gene>
<evidence type="ECO:0000313" key="2">
    <source>
        <dbReference type="Proteomes" id="UP000054166"/>
    </source>
</evidence>